<organism evidence="1 2">
    <name type="scientific">Brassica cretica</name>
    <name type="common">Mustard</name>
    <dbReference type="NCBI Taxonomy" id="69181"/>
    <lineage>
        <taxon>Eukaryota</taxon>
        <taxon>Viridiplantae</taxon>
        <taxon>Streptophyta</taxon>
        <taxon>Embryophyta</taxon>
        <taxon>Tracheophyta</taxon>
        <taxon>Spermatophyta</taxon>
        <taxon>Magnoliopsida</taxon>
        <taxon>eudicotyledons</taxon>
        <taxon>Gunneridae</taxon>
        <taxon>Pentapetalae</taxon>
        <taxon>rosids</taxon>
        <taxon>malvids</taxon>
        <taxon>Brassicales</taxon>
        <taxon>Brassicaceae</taxon>
        <taxon>Brassiceae</taxon>
        <taxon>Brassica</taxon>
    </lineage>
</organism>
<proteinExistence type="predicted"/>
<evidence type="ECO:0000313" key="2">
    <source>
        <dbReference type="Proteomes" id="UP000712600"/>
    </source>
</evidence>
<reference evidence="1" key="1">
    <citation type="submission" date="2019-12" db="EMBL/GenBank/DDBJ databases">
        <title>Genome sequencing and annotation of Brassica cretica.</title>
        <authorList>
            <person name="Studholme D.J."/>
            <person name="Sarris P."/>
        </authorList>
    </citation>
    <scope>NUCLEOTIDE SEQUENCE</scope>
    <source>
        <strain evidence="1">PFS-109/04</strain>
        <tissue evidence="1">Leaf</tissue>
    </source>
</reference>
<protein>
    <submittedName>
        <fullName evidence="1">Uncharacterized protein</fullName>
    </submittedName>
</protein>
<comment type="caution">
    <text evidence="1">The sequence shown here is derived from an EMBL/GenBank/DDBJ whole genome shotgun (WGS) entry which is preliminary data.</text>
</comment>
<sequence length="212" mass="24916">MIQDSLQFVTATQKLKWNRTMKHRSTQPEASLDKKTEAMIGKALEAPIDSDSANEIDDFPERSIKSWENDYYQPSFEIQTATPSKRKIIEREHDEYAEDYREEEIIKLVDQKNLLSQQDETEDPASIDRTYQPSIDGLYDYGQRAYDHSGSIRFQWERRDEYKIYRDGHGNARSVDGRIIHVSREDIREIMERAAKDGDTHICLPEYAEKFT</sequence>
<gene>
    <name evidence="1" type="ORF">F2Q69_00059463</name>
</gene>
<accession>A0A8S9RP68</accession>
<evidence type="ECO:0000313" key="1">
    <source>
        <dbReference type="EMBL" id="KAF3574690.1"/>
    </source>
</evidence>
<dbReference type="AlphaFoldDB" id="A0A8S9RP68"/>
<dbReference type="EMBL" id="QGKX02000095">
    <property type="protein sequence ID" value="KAF3574690.1"/>
    <property type="molecule type" value="Genomic_DNA"/>
</dbReference>
<dbReference type="Proteomes" id="UP000712600">
    <property type="component" value="Unassembled WGS sequence"/>
</dbReference>
<name>A0A8S9RP68_BRACR</name>